<organism evidence="2 3">
    <name type="scientific">Flavobacterium fontis</name>
    <dbReference type="NCBI Taxonomy" id="1124188"/>
    <lineage>
        <taxon>Bacteria</taxon>
        <taxon>Pseudomonadati</taxon>
        <taxon>Bacteroidota</taxon>
        <taxon>Flavobacteriia</taxon>
        <taxon>Flavobacteriales</taxon>
        <taxon>Flavobacteriaceae</taxon>
        <taxon>Flavobacterium</taxon>
    </lineage>
</organism>
<keyword evidence="1" id="KW-0812">Transmembrane</keyword>
<feature type="transmembrane region" description="Helical" evidence="1">
    <location>
        <begin position="114"/>
        <end position="136"/>
    </location>
</feature>
<gene>
    <name evidence="2" type="ORF">SAMN05444377_102194</name>
</gene>
<protein>
    <submittedName>
        <fullName evidence="2">Rod shape-determining protein MreD</fullName>
    </submittedName>
</protein>
<reference evidence="2 3" key="1">
    <citation type="submission" date="2016-11" db="EMBL/GenBank/DDBJ databases">
        <authorList>
            <person name="Jaros S."/>
            <person name="Januszkiewicz K."/>
            <person name="Wedrychowicz H."/>
        </authorList>
    </citation>
    <scope>NUCLEOTIDE SEQUENCE [LARGE SCALE GENOMIC DNA]</scope>
    <source>
        <strain evidence="2 3">DSM 25660</strain>
    </source>
</reference>
<evidence type="ECO:0000313" key="3">
    <source>
        <dbReference type="Proteomes" id="UP000184147"/>
    </source>
</evidence>
<feature type="transmembrane region" description="Helical" evidence="1">
    <location>
        <begin position="59"/>
        <end position="85"/>
    </location>
</feature>
<keyword evidence="1" id="KW-1133">Transmembrane helix</keyword>
<keyword evidence="3" id="KW-1185">Reference proteome</keyword>
<feature type="transmembrane region" description="Helical" evidence="1">
    <location>
        <begin position="6"/>
        <end position="24"/>
    </location>
</feature>
<dbReference type="EMBL" id="FQVQ01000002">
    <property type="protein sequence ID" value="SHE97427.1"/>
    <property type="molecule type" value="Genomic_DNA"/>
</dbReference>
<evidence type="ECO:0000313" key="2">
    <source>
        <dbReference type="EMBL" id="SHE97427.1"/>
    </source>
</evidence>
<evidence type="ECO:0000256" key="1">
    <source>
        <dbReference type="SAM" id="Phobius"/>
    </source>
</evidence>
<dbReference type="AlphaFoldDB" id="A0A1M4XV23"/>
<dbReference type="OrthoDB" id="1132160at2"/>
<accession>A0A1M4XV23</accession>
<dbReference type="STRING" id="1124188.SAMN05444377_102194"/>
<proteinExistence type="predicted"/>
<sequence length="169" mass="19217">MNSSSLLFNLARFVLLLLAQVVVFNNINFLGFINPYPYILFIILFPVNGNKYGLLGASFLLGILMDLFCNSGGVHTAACLMLAYIRPSIFKFSFGLSYEYQTVKLNDVLTPERFSFLLIAVAVHHLTLFLIEVFTLEFFWSILVRTLVSTLFTVILCILIIYLIKPSKR</sequence>
<keyword evidence="1" id="KW-0472">Membrane</keyword>
<dbReference type="RefSeq" id="WP_073361564.1">
    <property type="nucleotide sequence ID" value="NZ_FQVQ01000002.1"/>
</dbReference>
<name>A0A1M4XV23_9FLAO</name>
<dbReference type="Proteomes" id="UP000184147">
    <property type="component" value="Unassembled WGS sequence"/>
</dbReference>
<feature type="transmembrane region" description="Helical" evidence="1">
    <location>
        <begin position="142"/>
        <end position="164"/>
    </location>
</feature>